<keyword evidence="3" id="KW-0221">Differentiation</keyword>
<accession>Q71SP8</accession>
<feature type="domain" description="Homeobox" evidence="12">
    <location>
        <begin position="36"/>
        <end position="96"/>
    </location>
</feature>
<dbReference type="GO" id="GO:0000981">
    <property type="term" value="F:DNA-binding transcription factor activity, RNA polymerase II-specific"/>
    <property type="evidence" value="ECO:0007669"/>
    <property type="project" value="InterPro"/>
</dbReference>
<evidence type="ECO:0000256" key="6">
    <source>
        <dbReference type="ARBA" id="ARBA00023155"/>
    </source>
</evidence>
<dbReference type="GO" id="GO:0003677">
    <property type="term" value="F:DNA binding"/>
    <property type="evidence" value="ECO:0007669"/>
    <property type="project" value="UniProtKB-UniRule"/>
</dbReference>
<dbReference type="PRINTS" id="PR01255">
    <property type="entry name" value="OTXHOMEOBOX"/>
</dbReference>
<dbReference type="InterPro" id="IPR017970">
    <property type="entry name" value="Homeobox_CS"/>
</dbReference>
<dbReference type="Gene3D" id="1.10.10.60">
    <property type="entry name" value="Homeodomain-like"/>
    <property type="match status" value="1"/>
</dbReference>
<feature type="compositionally biased region" description="Low complexity" evidence="11">
    <location>
        <begin position="130"/>
        <end position="145"/>
    </location>
</feature>
<keyword evidence="2" id="KW-0217">Developmental protein</keyword>
<keyword evidence="6 9" id="KW-0371">Homeobox</keyword>
<proteinExistence type="evidence at transcript level"/>
<feature type="compositionally biased region" description="Low complexity" evidence="11">
    <location>
        <begin position="95"/>
        <end position="106"/>
    </location>
</feature>
<organism evidence="13">
    <name type="scientific">Gallus gallus</name>
    <name type="common">Chicken</name>
    <dbReference type="NCBI Taxonomy" id="9031"/>
    <lineage>
        <taxon>Eukaryota</taxon>
        <taxon>Metazoa</taxon>
        <taxon>Chordata</taxon>
        <taxon>Craniata</taxon>
        <taxon>Vertebrata</taxon>
        <taxon>Euteleostomi</taxon>
        <taxon>Archelosauria</taxon>
        <taxon>Archosauria</taxon>
        <taxon>Dinosauria</taxon>
        <taxon>Saurischia</taxon>
        <taxon>Theropoda</taxon>
        <taxon>Coelurosauria</taxon>
        <taxon>Aves</taxon>
        <taxon>Neognathae</taxon>
        <taxon>Galloanserae</taxon>
        <taxon>Galliformes</taxon>
        <taxon>Phasianidae</taxon>
        <taxon>Phasianinae</taxon>
        <taxon>Gallus</taxon>
    </lineage>
</organism>
<evidence type="ECO:0000256" key="7">
    <source>
        <dbReference type="ARBA" id="ARBA00023163"/>
    </source>
</evidence>
<comment type="subcellular location">
    <subcellularLocation>
        <location evidence="1 9 10">Nucleus</location>
    </subcellularLocation>
</comment>
<feature type="region of interest" description="Disordered" evidence="11">
    <location>
        <begin position="90"/>
        <end position="147"/>
    </location>
</feature>
<evidence type="ECO:0000256" key="3">
    <source>
        <dbReference type="ARBA" id="ARBA00022782"/>
    </source>
</evidence>
<dbReference type="InterPro" id="IPR013851">
    <property type="entry name" value="Otx_TF_C"/>
</dbReference>
<evidence type="ECO:0000313" key="13">
    <source>
        <dbReference type="EMBL" id="AAQ14340.1"/>
    </source>
</evidence>
<dbReference type="InterPro" id="IPR009057">
    <property type="entry name" value="Homeodomain-like_sf"/>
</dbReference>
<evidence type="ECO:0000256" key="1">
    <source>
        <dbReference type="ARBA" id="ARBA00004123"/>
    </source>
</evidence>
<keyword evidence="7" id="KW-0804">Transcription</keyword>
<dbReference type="EMBL" id="AF285171">
    <property type="protein sequence ID" value="AAQ14340.1"/>
    <property type="molecule type" value="mRNA"/>
</dbReference>
<dbReference type="GO" id="GO:0005634">
    <property type="term" value="C:nucleus"/>
    <property type="evidence" value="ECO:0007669"/>
    <property type="project" value="UniProtKB-SubCell"/>
</dbReference>
<protein>
    <submittedName>
        <fullName evidence="13">Transcription factor Crx</fullName>
    </submittedName>
</protein>
<evidence type="ECO:0000256" key="4">
    <source>
        <dbReference type="ARBA" id="ARBA00023015"/>
    </source>
</evidence>
<evidence type="ECO:0000256" key="11">
    <source>
        <dbReference type="SAM" id="MobiDB-lite"/>
    </source>
</evidence>
<dbReference type="AlphaFoldDB" id="Q71SP8"/>
<sequence length="327" mass="34790">MMSYIKQPHYAVNGLTLAGPGMDLLHSALGYPATPRKQRRERTTFTRAQLDILEALFAKTRYPDIFMREEVALKINLPESRVQVWFKNRRAKCRQQQQQSSGQPKARPAKKKPTPPREAPNDAGGAGPYSPTQPGPAGTPGSAAPVSIWSPASISPVPDPLAAGSAPGLPRSAPFSAAPYNQTAPYGQSYGGSAAYFGGLDCGAYLSPMHPPLGAPGAALSPLGAPMGAHLTPSPAALSGQSFGAGLGFGAVDCLEYKEQAGACSCRSFYTLVFIQKVGIKQRPLCHKHTGTTNFFDLLLCSSTEELCFHNYRLLGQLALAQDFVVT</sequence>
<dbReference type="VEuPathDB" id="HostDB:geneid_103875463"/>
<keyword evidence="5 9" id="KW-0238">DNA-binding</keyword>
<dbReference type="PROSITE" id="PS00027">
    <property type="entry name" value="HOMEOBOX_1"/>
    <property type="match status" value="1"/>
</dbReference>
<dbReference type="Pfam" id="PF00046">
    <property type="entry name" value="Homeodomain"/>
    <property type="match status" value="1"/>
</dbReference>
<dbReference type="FunFam" id="1.10.10.60:FF:000142">
    <property type="entry name" value="homeobox protein OTX2 isoform X2"/>
    <property type="match status" value="1"/>
</dbReference>
<keyword evidence="4" id="KW-0805">Transcription regulation</keyword>
<keyword evidence="8 9" id="KW-0539">Nucleus</keyword>
<dbReference type="PhylomeDB" id="Q71SP8"/>
<dbReference type="Pfam" id="PF03529">
    <property type="entry name" value="TF_Otx"/>
    <property type="match status" value="1"/>
</dbReference>
<evidence type="ECO:0000256" key="10">
    <source>
        <dbReference type="RuleBase" id="RU000682"/>
    </source>
</evidence>
<name>Q71SP8_CHICK</name>
<dbReference type="InterPro" id="IPR003025">
    <property type="entry name" value="Otx_TF"/>
</dbReference>
<evidence type="ECO:0000259" key="12">
    <source>
        <dbReference type="PROSITE" id="PS50071"/>
    </source>
</evidence>
<dbReference type="SUPFAM" id="SSF46689">
    <property type="entry name" value="Homeodomain-like"/>
    <property type="match status" value="1"/>
</dbReference>
<dbReference type="GO" id="GO:0030154">
    <property type="term" value="P:cell differentiation"/>
    <property type="evidence" value="ECO:0007669"/>
    <property type="project" value="UniProtKB-KW"/>
</dbReference>
<dbReference type="CDD" id="cd00086">
    <property type="entry name" value="homeodomain"/>
    <property type="match status" value="1"/>
</dbReference>
<evidence type="ECO:0000256" key="2">
    <source>
        <dbReference type="ARBA" id="ARBA00022473"/>
    </source>
</evidence>
<evidence type="ECO:0000256" key="9">
    <source>
        <dbReference type="PROSITE-ProRule" id="PRU00108"/>
    </source>
</evidence>
<dbReference type="PANTHER" id="PTHR45793">
    <property type="entry name" value="HOMEOBOX PROTEIN"/>
    <property type="match status" value="1"/>
</dbReference>
<evidence type="ECO:0000256" key="5">
    <source>
        <dbReference type="ARBA" id="ARBA00023125"/>
    </source>
</evidence>
<dbReference type="PROSITE" id="PS50071">
    <property type="entry name" value="HOMEOBOX_2"/>
    <property type="match status" value="1"/>
</dbReference>
<dbReference type="SMART" id="SM00389">
    <property type="entry name" value="HOX"/>
    <property type="match status" value="1"/>
</dbReference>
<evidence type="ECO:0000256" key="8">
    <source>
        <dbReference type="ARBA" id="ARBA00023242"/>
    </source>
</evidence>
<dbReference type="PANTHER" id="PTHR45793:SF22">
    <property type="entry name" value="CONE-ROD HOMEOBOX PROTEIN"/>
    <property type="match status" value="1"/>
</dbReference>
<dbReference type="InterPro" id="IPR001356">
    <property type="entry name" value="HD"/>
</dbReference>
<reference evidence="13" key="1">
    <citation type="submission" date="2000-07" db="EMBL/GenBank/DDBJ databases">
        <title>Identification and functional analysis of chick Crx.</title>
        <authorList>
            <person name="Koike C."/>
            <person name="Furukawa T."/>
        </authorList>
    </citation>
    <scope>NUCLEOTIDE SEQUENCE</scope>
</reference>
<feature type="DNA-binding region" description="Homeobox" evidence="9">
    <location>
        <begin position="38"/>
        <end position="97"/>
    </location>
</feature>